<dbReference type="InterPro" id="IPR011611">
    <property type="entry name" value="PfkB_dom"/>
</dbReference>
<dbReference type="RefSeq" id="WP_281260698.1">
    <property type="nucleotide sequence ID" value="NZ_PYGA01000003.1"/>
</dbReference>
<dbReference type="SUPFAM" id="SSF53613">
    <property type="entry name" value="Ribokinase-like"/>
    <property type="match status" value="1"/>
</dbReference>
<dbReference type="AlphaFoldDB" id="A0A2P8DQV3"/>
<comment type="caution">
    <text evidence="4">The sequence shown here is derived from an EMBL/GenBank/DDBJ whole genome shotgun (WGS) entry which is preliminary data.</text>
</comment>
<feature type="domain" description="Carbohydrate kinase PfkB" evidence="3">
    <location>
        <begin position="2"/>
        <end position="294"/>
    </location>
</feature>
<evidence type="ECO:0000256" key="1">
    <source>
        <dbReference type="ARBA" id="ARBA00022679"/>
    </source>
</evidence>
<gene>
    <name evidence="4" type="ORF">CLV63_103279</name>
</gene>
<dbReference type="Pfam" id="PF00294">
    <property type="entry name" value="PfkB"/>
    <property type="match status" value="1"/>
</dbReference>
<keyword evidence="1" id="KW-0808">Transferase</keyword>
<reference evidence="4 5" key="1">
    <citation type="submission" date="2018-03" db="EMBL/GenBank/DDBJ databases">
        <title>Genomic Encyclopedia of Archaeal and Bacterial Type Strains, Phase II (KMG-II): from individual species to whole genera.</title>
        <authorList>
            <person name="Goeker M."/>
        </authorList>
    </citation>
    <scope>NUCLEOTIDE SEQUENCE [LARGE SCALE GENOMIC DNA]</scope>
    <source>
        <strain evidence="4 5">DSM 45312</strain>
    </source>
</reference>
<evidence type="ECO:0000313" key="5">
    <source>
        <dbReference type="Proteomes" id="UP000240542"/>
    </source>
</evidence>
<dbReference type="Gene3D" id="3.40.1190.20">
    <property type="match status" value="1"/>
</dbReference>
<keyword evidence="2 4" id="KW-0418">Kinase</keyword>
<keyword evidence="5" id="KW-1185">Reference proteome</keyword>
<evidence type="ECO:0000256" key="2">
    <source>
        <dbReference type="ARBA" id="ARBA00022777"/>
    </source>
</evidence>
<dbReference type="InterPro" id="IPR029056">
    <property type="entry name" value="Ribokinase-like"/>
</dbReference>
<dbReference type="InterPro" id="IPR002173">
    <property type="entry name" value="Carboh/pur_kinase_PfkB_CS"/>
</dbReference>
<dbReference type="Proteomes" id="UP000240542">
    <property type="component" value="Unassembled WGS sequence"/>
</dbReference>
<dbReference type="PROSITE" id="PS00584">
    <property type="entry name" value="PFKB_KINASES_2"/>
    <property type="match status" value="1"/>
</dbReference>
<dbReference type="PANTHER" id="PTHR10584">
    <property type="entry name" value="SUGAR KINASE"/>
    <property type="match status" value="1"/>
</dbReference>
<sequence length="313" mass="31657">MSRLVHCGAVITDLVMTVDAVPPVGGDVFARSATATPGAGFNVMAAAARSGMRVLYAGAHGTGRNGDMARAAMAAEGIGVAHPRRTDMDTGFCVALVDADAERTFVTSLGAEGHLAAGDLARVATAPGDFVYLVGYSLVAGPYRTDLVEWAEALPEGVRLVFDPAPVVADIPADLWGRVLGRVDLLTLNAREARLITGLADTGDALAALVGDAPRGAIVVLRDAAAGCLVAAPGREPVRVPGRAVAPVDTNGAGDAHVGAFLAALARGADPVAAARRANAAAAISVTRTGPATAPDTGEIDRFLTERAGPVPF</sequence>
<evidence type="ECO:0000259" key="3">
    <source>
        <dbReference type="Pfam" id="PF00294"/>
    </source>
</evidence>
<dbReference type="EMBL" id="PYGA01000003">
    <property type="protein sequence ID" value="PSK99554.1"/>
    <property type="molecule type" value="Genomic_DNA"/>
</dbReference>
<evidence type="ECO:0000313" key="4">
    <source>
        <dbReference type="EMBL" id="PSK99554.1"/>
    </source>
</evidence>
<dbReference type="GO" id="GO:0016301">
    <property type="term" value="F:kinase activity"/>
    <property type="evidence" value="ECO:0007669"/>
    <property type="project" value="UniProtKB-KW"/>
</dbReference>
<dbReference type="PANTHER" id="PTHR10584:SF166">
    <property type="entry name" value="RIBOKINASE"/>
    <property type="match status" value="1"/>
</dbReference>
<organism evidence="4 5">
    <name type="scientific">Murinocardiopsis flavida</name>
    <dbReference type="NCBI Taxonomy" id="645275"/>
    <lineage>
        <taxon>Bacteria</taxon>
        <taxon>Bacillati</taxon>
        <taxon>Actinomycetota</taxon>
        <taxon>Actinomycetes</taxon>
        <taxon>Streptosporangiales</taxon>
        <taxon>Nocardiopsidaceae</taxon>
        <taxon>Murinocardiopsis</taxon>
    </lineage>
</organism>
<proteinExistence type="predicted"/>
<protein>
    <submittedName>
        <fullName evidence="4">Sugar/nucleoside kinase (Ribokinase family)</fullName>
    </submittedName>
</protein>
<accession>A0A2P8DQV3</accession>
<name>A0A2P8DQV3_9ACTN</name>